<keyword evidence="2" id="KW-1185">Reference proteome</keyword>
<dbReference type="PANTHER" id="PTHR10039">
    <property type="entry name" value="AMELOGENIN"/>
    <property type="match status" value="1"/>
</dbReference>
<dbReference type="AlphaFoldDB" id="A0AAE0K6I1"/>
<proteinExistence type="predicted"/>
<organism evidence="1 2">
    <name type="scientific">Lasiosphaeria ovina</name>
    <dbReference type="NCBI Taxonomy" id="92902"/>
    <lineage>
        <taxon>Eukaryota</taxon>
        <taxon>Fungi</taxon>
        <taxon>Dikarya</taxon>
        <taxon>Ascomycota</taxon>
        <taxon>Pezizomycotina</taxon>
        <taxon>Sordariomycetes</taxon>
        <taxon>Sordariomycetidae</taxon>
        <taxon>Sordariales</taxon>
        <taxon>Lasiosphaeriaceae</taxon>
        <taxon>Lasiosphaeria</taxon>
    </lineage>
</organism>
<name>A0AAE0K6I1_9PEZI</name>
<reference evidence="1" key="2">
    <citation type="submission" date="2023-06" db="EMBL/GenBank/DDBJ databases">
        <authorList>
            <consortium name="Lawrence Berkeley National Laboratory"/>
            <person name="Haridas S."/>
            <person name="Hensen N."/>
            <person name="Bonometti L."/>
            <person name="Westerberg I."/>
            <person name="Brannstrom I.O."/>
            <person name="Guillou S."/>
            <person name="Cros-Aarteil S."/>
            <person name="Calhoun S."/>
            <person name="Kuo A."/>
            <person name="Mondo S."/>
            <person name="Pangilinan J."/>
            <person name="Riley R."/>
            <person name="Labutti K."/>
            <person name="Andreopoulos B."/>
            <person name="Lipzen A."/>
            <person name="Chen C."/>
            <person name="Yanf M."/>
            <person name="Daum C."/>
            <person name="Ng V."/>
            <person name="Clum A."/>
            <person name="Steindorff A."/>
            <person name="Ohm R."/>
            <person name="Martin F."/>
            <person name="Silar P."/>
            <person name="Natvig D."/>
            <person name="Lalanne C."/>
            <person name="Gautier V."/>
            <person name="Ament-Velasquez S.L."/>
            <person name="Kruys A."/>
            <person name="Hutchinson M.I."/>
            <person name="Powell A.J."/>
            <person name="Barry K."/>
            <person name="Miller A.N."/>
            <person name="Grigoriev I.V."/>
            <person name="Debuchy R."/>
            <person name="Gladieux P."/>
            <person name="Thoren M.H."/>
            <person name="Johannesson H."/>
        </authorList>
    </citation>
    <scope>NUCLEOTIDE SEQUENCE</scope>
    <source>
        <strain evidence="1">CBS 958.72</strain>
    </source>
</reference>
<gene>
    <name evidence="1" type="ORF">B0T24DRAFT_305212</name>
</gene>
<dbReference type="PANTHER" id="PTHR10039:SF15">
    <property type="entry name" value="NACHT DOMAIN-CONTAINING PROTEIN"/>
    <property type="match status" value="1"/>
</dbReference>
<dbReference type="EMBL" id="JAULSN010000005">
    <property type="protein sequence ID" value="KAK3371103.1"/>
    <property type="molecule type" value="Genomic_DNA"/>
</dbReference>
<reference evidence="1" key="1">
    <citation type="journal article" date="2023" name="Mol. Phylogenet. Evol.">
        <title>Genome-scale phylogeny and comparative genomics of the fungal order Sordariales.</title>
        <authorList>
            <person name="Hensen N."/>
            <person name="Bonometti L."/>
            <person name="Westerberg I."/>
            <person name="Brannstrom I.O."/>
            <person name="Guillou S."/>
            <person name="Cros-Aarteil S."/>
            <person name="Calhoun S."/>
            <person name="Haridas S."/>
            <person name="Kuo A."/>
            <person name="Mondo S."/>
            <person name="Pangilinan J."/>
            <person name="Riley R."/>
            <person name="LaButti K."/>
            <person name="Andreopoulos B."/>
            <person name="Lipzen A."/>
            <person name="Chen C."/>
            <person name="Yan M."/>
            <person name="Daum C."/>
            <person name="Ng V."/>
            <person name="Clum A."/>
            <person name="Steindorff A."/>
            <person name="Ohm R.A."/>
            <person name="Martin F."/>
            <person name="Silar P."/>
            <person name="Natvig D.O."/>
            <person name="Lalanne C."/>
            <person name="Gautier V."/>
            <person name="Ament-Velasquez S.L."/>
            <person name="Kruys A."/>
            <person name="Hutchinson M.I."/>
            <person name="Powell A.J."/>
            <person name="Barry K."/>
            <person name="Miller A.N."/>
            <person name="Grigoriev I.V."/>
            <person name="Debuchy R."/>
            <person name="Gladieux P."/>
            <person name="Hiltunen Thoren M."/>
            <person name="Johannesson H."/>
        </authorList>
    </citation>
    <scope>NUCLEOTIDE SEQUENCE</scope>
    <source>
        <strain evidence="1">CBS 958.72</strain>
    </source>
</reference>
<evidence type="ECO:0000313" key="1">
    <source>
        <dbReference type="EMBL" id="KAK3371103.1"/>
    </source>
</evidence>
<evidence type="ECO:0000313" key="2">
    <source>
        <dbReference type="Proteomes" id="UP001287356"/>
    </source>
</evidence>
<dbReference type="Proteomes" id="UP001287356">
    <property type="component" value="Unassembled WGS sequence"/>
</dbReference>
<accession>A0AAE0K6I1</accession>
<sequence length="295" mass="33948">MFRWAVCQLDILRRLHHQSKIRETIRSLPETLDQTYERIFLCIDVEERELVRCAIHLVCFHDFLWNGKAPLPAHVLLDYYAILDQAEDRSGPDKFLHDLDTLKEACGCLVSFSNGFGGETANIAHYTVREFLESSRASSLLTASMKMGHKDRHTILASIFKYAITLIENEDAYDKDDNDPCRISRASNLEKYCLASSFWSFFVCEELVEPSLAFKLLDPCQAHYENLQCALERQECWTTWFPGAWFWIISWADGSKSSKAAILISLLVMDCFSLAKVCLHEGPRYKRTHAGSSEW</sequence>
<comment type="caution">
    <text evidence="1">The sequence shown here is derived from an EMBL/GenBank/DDBJ whole genome shotgun (WGS) entry which is preliminary data.</text>
</comment>
<protein>
    <submittedName>
        <fullName evidence="1">Uncharacterized protein</fullName>
    </submittedName>
</protein>